<dbReference type="OrthoDB" id="4080456at2759"/>
<dbReference type="STRING" id="742152.A0A2H3K5U5"/>
<feature type="domain" description="Smr" evidence="2">
    <location>
        <begin position="534"/>
        <end position="612"/>
    </location>
</feature>
<name>A0A2H3K5U5_WOLCO</name>
<dbReference type="GO" id="GO:0005634">
    <property type="term" value="C:nucleus"/>
    <property type="evidence" value="ECO:0007669"/>
    <property type="project" value="TreeGrafter"/>
</dbReference>
<reference evidence="3 4" key="1">
    <citation type="journal article" date="2012" name="Science">
        <title>The Paleozoic origin of enzymatic lignin decomposition reconstructed from 31 fungal genomes.</title>
        <authorList>
            <person name="Floudas D."/>
            <person name="Binder M."/>
            <person name="Riley R."/>
            <person name="Barry K."/>
            <person name="Blanchette R.A."/>
            <person name="Henrissat B."/>
            <person name="Martinez A.T."/>
            <person name="Otillar R."/>
            <person name="Spatafora J.W."/>
            <person name="Yadav J.S."/>
            <person name="Aerts A."/>
            <person name="Benoit I."/>
            <person name="Boyd A."/>
            <person name="Carlson A."/>
            <person name="Copeland A."/>
            <person name="Coutinho P.M."/>
            <person name="de Vries R.P."/>
            <person name="Ferreira P."/>
            <person name="Findley K."/>
            <person name="Foster B."/>
            <person name="Gaskell J."/>
            <person name="Glotzer D."/>
            <person name="Gorecki P."/>
            <person name="Heitman J."/>
            <person name="Hesse C."/>
            <person name="Hori C."/>
            <person name="Igarashi K."/>
            <person name="Jurgens J.A."/>
            <person name="Kallen N."/>
            <person name="Kersten P."/>
            <person name="Kohler A."/>
            <person name="Kuees U."/>
            <person name="Kumar T.K.A."/>
            <person name="Kuo A."/>
            <person name="LaButti K."/>
            <person name="Larrondo L.F."/>
            <person name="Lindquist E."/>
            <person name="Ling A."/>
            <person name="Lombard V."/>
            <person name="Lucas S."/>
            <person name="Lundell T."/>
            <person name="Martin R."/>
            <person name="McLaughlin D.J."/>
            <person name="Morgenstern I."/>
            <person name="Morin E."/>
            <person name="Murat C."/>
            <person name="Nagy L.G."/>
            <person name="Nolan M."/>
            <person name="Ohm R.A."/>
            <person name="Patyshakuliyeva A."/>
            <person name="Rokas A."/>
            <person name="Ruiz-Duenas F.J."/>
            <person name="Sabat G."/>
            <person name="Salamov A."/>
            <person name="Samejima M."/>
            <person name="Schmutz J."/>
            <person name="Slot J.C."/>
            <person name="St John F."/>
            <person name="Stenlid J."/>
            <person name="Sun H."/>
            <person name="Sun S."/>
            <person name="Syed K."/>
            <person name="Tsang A."/>
            <person name="Wiebenga A."/>
            <person name="Young D."/>
            <person name="Pisabarro A."/>
            <person name="Eastwood D.C."/>
            <person name="Martin F."/>
            <person name="Cullen D."/>
            <person name="Grigoriev I.V."/>
            <person name="Hibbett D.S."/>
        </authorList>
    </citation>
    <scope>NUCLEOTIDE SEQUENCE [LARGE SCALE GENOMIC DNA]</scope>
    <source>
        <strain evidence="3 4">MD-104</strain>
    </source>
</reference>
<feature type="region of interest" description="Disordered" evidence="1">
    <location>
        <begin position="378"/>
        <end position="428"/>
    </location>
</feature>
<dbReference type="InterPro" id="IPR013899">
    <property type="entry name" value="DUF1771"/>
</dbReference>
<organism evidence="3 4">
    <name type="scientific">Wolfiporia cocos (strain MD-104)</name>
    <name type="common">Brown rot fungus</name>
    <dbReference type="NCBI Taxonomy" id="742152"/>
    <lineage>
        <taxon>Eukaryota</taxon>
        <taxon>Fungi</taxon>
        <taxon>Dikarya</taxon>
        <taxon>Basidiomycota</taxon>
        <taxon>Agaricomycotina</taxon>
        <taxon>Agaricomycetes</taxon>
        <taxon>Polyporales</taxon>
        <taxon>Phaeolaceae</taxon>
        <taxon>Wolfiporia</taxon>
    </lineage>
</organism>
<dbReference type="Proteomes" id="UP000218811">
    <property type="component" value="Unassembled WGS sequence"/>
</dbReference>
<dbReference type="InterPro" id="IPR052772">
    <property type="entry name" value="Endo/PolyKinase_Domain-Protein"/>
</dbReference>
<protein>
    <recommendedName>
        <fullName evidence="2">Smr domain-containing protein</fullName>
    </recommendedName>
</protein>
<dbReference type="PANTHER" id="PTHR46535:SF1">
    <property type="entry name" value="NEDD4-BINDING PROTEIN 2"/>
    <property type="match status" value="1"/>
</dbReference>
<evidence type="ECO:0000313" key="3">
    <source>
        <dbReference type="EMBL" id="PCH44424.1"/>
    </source>
</evidence>
<feature type="compositionally biased region" description="Polar residues" evidence="1">
    <location>
        <begin position="408"/>
        <end position="422"/>
    </location>
</feature>
<dbReference type="EMBL" id="KB468157">
    <property type="protein sequence ID" value="PCH44424.1"/>
    <property type="molecule type" value="Genomic_DNA"/>
</dbReference>
<dbReference type="PROSITE" id="PS50828">
    <property type="entry name" value="SMR"/>
    <property type="match status" value="1"/>
</dbReference>
<dbReference type="InterPro" id="IPR002625">
    <property type="entry name" value="Smr_dom"/>
</dbReference>
<dbReference type="InterPro" id="IPR036063">
    <property type="entry name" value="Smr_dom_sf"/>
</dbReference>
<dbReference type="AlphaFoldDB" id="A0A2H3K5U5"/>
<keyword evidence="4" id="KW-1185">Reference proteome</keyword>
<dbReference type="Gene3D" id="3.30.1370.110">
    <property type="match status" value="1"/>
</dbReference>
<gene>
    <name evidence="3" type="ORF">WOLCODRAFT_139001</name>
</gene>
<feature type="compositionally biased region" description="Pro residues" evidence="1">
    <location>
        <begin position="383"/>
        <end position="395"/>
    </location>
</feature>
<accession>A0A2H3K5U5</accession>
<proteinExistence type="predicted"/>
<evidence type="ECO:0000313" key="4">
    <source>
        <dbReference type="Proteomes" id="UP000218811"/>
    </source>
</evidence>
<dbReference type="Pfam" id="PF01713">
    <property type="entry name" value="Smr"/>
    <property type="match status" value="1"/>
</dbReference>
<sequence>MPNMGSASQTSVLDTLQAEFSPPLDGPLIAAIVADYVSEGMNNASDNIQALRDVLGQLASQAEKELMDEDTLSEQFSHTHISPYSITDETSSLHDLSVDTSNTAYSSTSSGSCSQHSFSSPLGFLQAAFPHLSTSRLKRALSLVEDASDLDMESVVEGLLSSEYVRELEERGLDGLDDVEGSAKHDADWLTVDAKKRATTKSAKKSKKWATTITIVDIRQKQHERPIEPPRSSAPDPWTQLSSVASYLATIVSTRSPSYFLSFFHSPEHSTPAKALRAALRSLSTSSHHDEEEIPSDETAMLFNMFDVLRATPAFADLDAEERDQLMADAHLALRATCGQPDEAIDIVWLLRDLDSDFKSGVLEWGVYHAHAPSRRARVNLPTGPPPVQPPPPPVRSLAPPDRPRSKQPLQNAWTTVPQRQRQGPHPLAESIPAYRRKVRSGGNGLGKGGKGDVGELATHKMRVNELMAQRHEALREAGRAWQRGGSKARGGEVAFYYAERARELQQQARIEQLDAAREMVQAKRATSANGDTVDLHGTTTAEAVQIVKDILRESGSSPAKPLRIITGRGTHSANGISVLGPAVRSALLEDGWTVGSFEGGLVVRGKSAWRT</sequence>
<dbReference type="SMART" id="SM01162">
    <property type="entry name" value="DUF1771"/>
    <property type="match status" value="1"/>
</dbReference>
<evidence type="ECO:0000259" key="2">
    <source>
        <dbReference type="PROSITE" id="PS50828"/>
    </source>
</evidence>
<dbReference type="SUPFAM" id="SSF160443">
    <property type="entry name" value="SMR domain-like"/>
    <property type="match status" value="1"/>
</dbReference>
<evidence type="ECO:0000256" key="1">
    <source>
        <dbReference type="SAM" id="MobiDB-lite"/>
    </source>
</evidence>
<dbReference type="GO" id="GO:0004519">
    <property type="term" value="F:endonuclease activity"/>
    <property type="evidence" value="ECO:0007669"/>
    <property type="project" value="TreeGrafter"/>
</dbReference>
<dbReference type="OMA" id="GEVAFYF"/>
<dbReference type="PANTHER" id="PTHR46535">
    <property type="entry name" value="NEDD4-BINDING PROTEIN 2"/>
    <property type="match status" value="1"/>
</dbReference>
<dbReference type="SMART" id="SM00463">
    <property type="entry name" value="SMR"/>
    <property type="match status" value="1"/>
</dbReference>